<sequence length="136" mass="15977">MGDWRGRALTQFPELRGVIEQESWSCHVFLSELWLLALEAHREDQPETLRRVYGFARWCFDQPGQFLPNAALISFYDHVFDDWDLRREVVGWLPPEVVARARALWEWRLPSERFAEVDRLLTAGDPPGENCSEHPL</sequence>
<proteinExistence type="predicted"/>
<dbReference type="RefSeq" id="WP_149849102.1">
    <property type="nucleotide sequence ID" value="NZ_VUOB01000015.1"/>
</dbReference>
<keyword evidence="3" id="KW-1185">Reference proteome</keyword>
<evidence type="ECO:0000313" key="3">
    <source>
        <dbReference type="Proteomes" id="UP000323454"/>
    </source>
</evidence>
<organism evidence="2 3">
    <name type="scientific">Solihabitans fulvus</name>
    <dbReference type="NCBI Taxonomy" id="1892852"/>
    <lineage>
        <taxon>Bacteria</taxon>
        <taxon>Bacillati</taxon>
        <taxon>Actinomycetota</taxon>
        <taxon>Actinomycetes</taxon>
        <taxon>Pseudonocardiales</taxon>
        <taxon>Pseudonocardiaceae</taxon>
        <taxon>Solihabitans</taxon>
    </lineage>
</organism>
<dbReference type="AlphaFoldDB" id="A0A5B2XL73"/>
<dbReference type="Proteomes" id="UP000323454">
    <property type="component" value="Unassembled WGS sequence"/>
</dbReference>
<feature type="domain" description="DUF7674" evidence="1">
    <location>
        <begin position="9"/>
        <end position="97"/>
    </location>
</feature>
<dbReference type="OrthoDB" id="7063661at2"/>
<dbReference type="Pfam" id="PF24722">
    <property type="entry name" value="DUF7674"/>
    <property type="match status" value="1"/>
</dbReference>
<dbReference type="InterPro" id="IPR056091">
    <property type="entry name" value="DUF7674"/>
</dbReference>
<reference evidence="2 3" key="1">
    <citation type="submission" date="2019-09" db="EMBL/GenBank/DDBJ databases">
        <title>Goodfellowia gen. nov., a new genus of the Pseudonocardineae related to Actinoalloteichus, containing Goodfellowia coeruleoviolacea gen. nov., comb. nov. gen. nov., comb. nov.</title>
        <authorList>
            <person name="Labeda D."/>
        </authorList>
    </citation>
    <scope>NUCLEOTIDE SEQUENCE [LARGE SCALE GENOMIC DNA]</scope>
    <source>
        <strain evidence="2 3">AN110305</strain>
    </source>
</reference>
<dbReference type="EMBL" id="VUOB01000015">
    <property type="protein sequence ID" value="KAA2263690.1"/>
    <property type="molecule type" value="Genomic_DNA"/>
</dbReference>
<name>A0A5B2XL73_9PSEU</name>
<evidence type="ECO:0000259" key="1">
    <source>
        <dbReference type="Pfam" id="PF24722"/>
    </source>
</evidence>
<protein>
    <recommendedName>
        <fullName evidence="1">DUF7674 domain-containing protein</fullName>
    </recommendedName>
</protein>
<gene>
    <name evidence="2" type="ORF">F0L68_09360</name>
</gene>
<accession>A0A5B2XL73</accession>
<reference evidence="2 3" key="2">
    <citation type="submission" date="2019-09" db="EMBL/GenBank/DDBJ databases">
        <authorList>
            <person name="Jin C."/>
        </authorList>
    </citation>
    <scope>NUCLEOTIDE SEQUENCE [LARGE SCALE GENOMIC DNA]</scope>
    <source>
        <strain evidence="2 3">AN110305</strain>
    </source>
</reference>
<comment type="caution">
    <text evidence="2">The sequence shown here is derived from an EMBL/GenBank/DDBJ whole genome shotgun (WGS) entry which is preliminary data.</text>
</comment>
<evidence type="ECO:0000313" key="2">
    <source>
        <dbReference type="EMBL" id="KAA2263690.1"/>
    </source>
</evidence>